<feature type="domain" description="ABC transmembrane type-2" evidence="6">
    <location>
        <begin position="16"/>
        <end position="239"/>
    </location>
</feature>
<evidence type="ECO:0000256" key="5">
    <source>
        <dbReference type="SAM" id="Phobius"/>
    </source>
</evidence>
<feature type="transmembrane region" description="Helical" evidence="5">
    <location>
        <begin position="128"/>
        <end position="149"/>
    </location>
</feature>
<dbReference type="EMBL" id="LT158599">
    <property type="protein sequence ID" value="CVK34335.1"/>
    <property type="molecule type" value="Genomic_DNA"/>
</dbReference>
<feature type="transmembrane region" description="Helical" evidence="5">
    <location>
        <begin position="212"/>
        <end position="236"/>
    </location>
</feature>
<dbReference type="KEGG" id="mema:MMAB1_3122"/>
<accession>A0A0X8XY67</accession>
<dbReference type="OrthoDB" id="147058at2157"/>
<name>A0A0X8XY67_9EURY</name>
<evidence type="ECO:0000256" key="3">
    <source>
        <dbReference type="ARBA" id="ARBA00022989"/>
    </source>
</evidence>
<reference evidence="7 8" key="1">
    <citation type="submission" date="2016-01" db="EMBL/GenBank/DDBJ databases">
        <authorList>
            <person name="Manzoor S."/>
        </authorList>
    </citation>
    <scope>NUCLEOTIDE SEQUENCE [LARGE SCALE GENOMIC DNA]</scope>
    <source>
        <strain evidence="7">Methanoculleus sp MAB1</strain>
    </source>
</reference>
<dbReference type="InterPro" id="IPR000412">
    <property type="entry name" value="ABC_2_transport"/>
</dbReference>
<feature type="transmembrane region" description="Helical" evidence="5">
    <location>
        <begin position="52"/>
        <end position="74"/>
    </location>
</feature>
<dbReference type="Pfam" id="PF01061">
    <property type="entry name" value="ABC2_membrane"/>
    <property type="match status" value="1"/>
</dbReference>
<organism evidence="7 8">
    <name type="scientific">Methanoculleus bourgensis</name>
    <dbReference type="NCBI Taxonomy" id="83986"/>
    <lineage>
        <taxon>Archaea</taxon>
        <taxon>Methanobacteriati</taxon>
        <taxon>Methanobacteriota</taxon>
        <taxon>Stenosarchaea group</taxon>
        <taxon>Methanomicrobia</taxon>
        <taxon>Methanomicrobiales</taxon>
        <taxon>Methanomicrobiaceae</taxon>
        <taxon>Methanoculleus</taxon>
    </lineage>
</organism>
<gene>
    <name evidence="7" type="primary">drrB</name>
    <name evidence="7" type="ORF">MMAB1_3122</name>
</gene>
<protein>
    <submittedName>
        <fullName evidence="7">Daunorubicin resistance ABC transporter membrane protein</fullName>
    </submittedName>
</protein>
<dbReference type="GO" id="GO:0140359">
    <property type="term" value="F:ABC-type transporter activity"/>
    <property type="evidence" value="ECO:0007669"/>
    <property type="project" value="InterPro"/>
</dbReference>
<proteinExistence type="predicted"/>
<evidence type="ECO:0000256" key="1">
    <source>
        <dbReference type="ARBA" id="ARBA00004141"/>
    </source>
</evidence>
<dbReference type="InterPro" id="IPR013525">
    <property type="entry name" value="ABC2_TM"/>
</dbReference>
<sequence>MRRMFYYMERDFRRWLRGRVNVVSTLILPAAWLIFVGLALPIRFTDNYLDFIAPGILVLTMLGASFQGGALLMFDKILGYLQKFLAMPAPRESILFGKILFITLRGLIQTTVILVIAILLGAHFLDPVLLLAIYTVLFIFGILLSSLMTTVALKLEDHDSYAAINAMISMPLFFTSSALMPYDQMPDWLAALARLNPVSYAIDAIRDLQAGIFPAATFLGLLVGAILVLLMSVTVFRRATV</sequence>
<dbReference type="PANTHER" id="PTHR43229:SF2">
    <property type="entry name" value="NODULATION PROTEIN J"/>
    <property type="match status" value="1"/>
</dbReference>
<evidence type="ECO:0000313" key="7">
    <source>
        <dbReference type="EMBL" id="CVK34335.1"/>
    </source>
</evidence>
<dbReference type="GeneID" id="13354922"/>
<evidence type="ECO:0000313" key="8">
    <source>
        <dbReference type="Proteomes" id="UP000069850"/>
    </source>
</evidence>
<keyword evidence="2 5" id="KW-0812">Transmembrane</keyword>
<comment type="subcellular location">
    <subcellularLocation>
        <location evidence="1">Membrane</location>
        <topology evidence="1">Multi-pass membrane protein</topology>
    </subcellularLocation>
</comment>
<dbReference type="RefSeq" id="WP_014868245.1">
    <property type="nucleotide sequence ID" value="NZ_LT158599.1"/>
</dbReference>
<dbReference type="PIRSF" id="PIRSF006648">
    <property type="entry name" value="DrrB"/>
    <property type="match status" value="1"/>
</dbReference>
<dbReference type="GeneID" id="27138597"/>
<keyword evidence="4 5" id="KW-0472">Membrane</keyword>
<dbReference type="InterPro" id="IPR047817">
    <property type="entry name" value="ABC2_TM_bact-type"/>
</dbReference>
<dbReference type="InterPro" id="IPR051784">
    <property type="entry name" value="Nod_factor_ABC_transporter"/>
</dbReference>
<feature type="transmembrane region" description="Helical" evidence="5">
    <location>
        <begin position="161"/>
        <end position="182"/>
    </location>
</feature>
<dbReference type="PROSITE" id="PS51012">
    <property type="entry name" value="ABC_TM2"/>
    <property type="match status" value="1"/>
</dbReference>
<feature type="transmembrane region" description="Helical" evidence="5">
    <location>
        <begin position="20"/>
        <end position="40"/>
    </location>
</feature>
<dbReference type="GO" id="GO:0043190">
    <property type="term" value="C:ATP-binding cassette (ABC) transporter complex"/>
    <property type="evidence" value="ECO:0007669"/>
    <property type="project" value="InterPro"/>
</dbReference>
<dbReference type="OMA" id="LHQRERF"/>
<evidence type="ECO:0000256" key="4">
    <source>
        <dbReference type="ARBA" id="ARBA00023136"/>
    </source>
</evidence>
<dbReference type="PANTHER" id="PTHR43229">
    <property type="entry name" value="NODULATION PROTEIN J"/>
    <property type="match status" value="1"/>
</dbReference>
<dbReference type="AlphaFoldDB" id="A0A0X8XY67"/>
<dbReference type="Proteomes" id="UP000069850">
    <property type="component" value="Chromosome 1"/>
</dbReference>
<feature type="transmembrane region" description="Helical" evidence="5">
    <location>
        <begin position="95"/>
        <end position="122"/>
    </location>
</feature>
<evidence type="ECO:0000256" key="2">
    <source>
        <dbReference type="ARBA" id="ARBA00022692"/>
    </source>
</evidence>
<evidence type="ECO:0000259" key="6">
    <source>
        <dbReference type="PROSITE" id="PS51012"/>
    </source>
</evidence>
<keyword evidence="3 5" id="KW-1133">Transmembrane helix</keyword>